<dbReference type="InterPro" id="IPR004788">
    <property type="entry name" value="Ribose5P_isomerase_type_A"/>
</dbReference>
<evidence type="ECO:0000313" key="11">
    <source>
        <dbReference type="EMBL" id="KAG7532747.1"/>
    </source>
</evidence>
<dbReference type="Pfam" id="PF01582">
    <property type="entry name" value="TIR"/>
    <property type="match status" value="1"/>
</dbReference>
<dbReference type="Pfam" id="PF06026">
    <property type="entry name" value="Rib_5-P_isom_A"/>
    <property type="match status" value="1"/>
</dbReference>
<dbReference type="GO" id="GO:0051707">
    <property type="term" value="P:response to other organism"/>
    <property type="evidence" value="ECO:0007669"/>
    <property type="project" value="UniProtKB-ARBA"/>
</dbReference>
<dbReference type="Pfam" id="PF23282">
    <property type="entry name" value="WHD_ROQ1"/>
    <property type="match status" value="1"/>
</dbReference>
<evidence type="ECO:0000256" key="8">
    <source>
        <dbReference type="ARBA" id="ARBA00023027"/>
    </source>
</evidence>
<dbReference type="GO" id="GO:0004751">
    <property type="term" value="F:ribose-5-phosphate isomerase activity"/>
    <property type="evidence" value="ECO:0007669"/>
    <property type="project" value="InterPro"/>
</dbReference>
<dbReference type="FunFam" id="1.10.8.430:FF:000002">
    <property type="entry name" value="Disease resistance protein (TIR-NBS-LRR class)"/>
    <property type="match status" value="1"/>
</dbReference>
<dbReference type="Pfam" id="PF20160">
    <property type="entry name" value="C-JID"/>
    <property type="match status" value="1"/>
</dbReference>
<dbReference type="GO" id="GO:0003677">
    <property type="term" value="F:DNA binding"/>
    <property type="evidence" value="ECO:0007669"/>
    <property type="project" value="UniProtKB-KW"/>
</dbReference>
<dbReference type="GO" id="GO:0061809">
    <property type="term" value="F:NAD+ nucleosidase activity, cyclic ADP-ribose generating"/>
    <property type="evidence" value="ECO:0007669"/>
    <property type="project" value="UniProtKB-EC"/>
</dbReference>
<dbReference type="InterPro" id="IPR002182">
    <property type="entry name" value="NB-ARC"/>
</dbReference>
<sequence>MVIATASTLFSLSSSVVFTRRRNSKRFSVTASLSPEVSPLLRAAHHTVDKYVKSGMIIGLGSGEASDMAIRYLGHQLRSGSVKDVVGVPMSARSASEAAKSGIPVEYFRDGFQIDFAFHDADAVEEGTLIAVIGRRRSSQEDDYILKQKSVVKAADEAVFIIKEEQYKAGLEGSIPVLVQSLNWLAIAEEIDDLYLGDAEVWRRASVENAGPLGGDFPIVTSDGHNILDVIFTTPIPSLADVATSLDKIDGVVDHGLIIKTRCTVVIAEETEVRSVTLQTSAVEGGVIFRFRKRNKNIPSSLSPSSPPSSLSQNWLHPVFLSFRGEDVRKGFLSHIQKEFQRKGITPFIDNEMKRGGSIGPELLQAIRGSKIAIILLSRNYGSSKWCLDELVEIMKCREELGQTVMTVFYDVDPSDVRKQKGDFGKVFRKTCVGRPEEVKQKWKQALTSAANILGEDSRNWENEADMIIKIAKDVSDVLSFTPSKDFDEFVGIEAHTTEITSLLQLDLEEVRMIGIWGPAGIGKTTISRVLYNKLFHQFQLGAIIDNIKVRYPRPCHDEYSAKLQLQKELLSQMINQKDMVVPHLGVAQERLKDKKVLLVLDDVDALVQLDAMAKDVQWFGLGSRIIVVTQDLKLLKAHGIKYIYKVDFPTSDEALEIFCMYAFGQKSPKVGFEQIARTVTTLAGKLPLGLRVMGSYLRRMSKHEWAKSIPRLRTSLDDDIESVLKFSYNSLAEEDKDLFLHIACFFRRERIETLEVFLAKKFGDVRQGLQILADKSLLSLNFGNIEMHNLLVQLGLDIVRKQSIHKPGKRQFLVDAEDICEVLTDDTGTRTLIGIDLELSGVIEGVINISERAFERMCNLQFLRFHHPYGDRCHDILYLPQGVSHISRKLRLLHWERYPLTCLPSKFNPEFLVKINMRDSMLEKLWEGNEPIRNLKWMDLSSCVNLKELPDFSTATNLQELKLIDCLSLVELPSSIGNVTNLLELNLIGCSSLVKLPSSIGNLTNLKKLYLNRCSSLVQLPSSIGNVTSLKELNLSGCSSLLEIPSSIGNTTNLKKLYANGCSSLVELPSSIGNITNLRELQLINCSSLIEIPSSILNLTCLEDLNLSGCSSLVKLPFIGNVNLQSLFLSECSSLVELPFSIENATNLQTLYLNGCLDLLELPSSIWNIANLQSLYLNGCSSLKELPSLVGNAINLQSLSLMNCSSMVELPSSIWNATNLSYLDVSNCSSLVELNLKLELNQCRKLVSHPVVPDSLILEAGDCESPVERLDCSFQNPKIVLNFANCFKLNQEARDLIIQTSTCRNAILPGGKVPAYFTYRATGDSLTVKLNERYLLKSLRFKACLLLVEGQNKWPYWGMNIVTSREPNGYIVLYTPSSHLQGPLLMENLYTFEFELVVTSSEFVVEFRVDSYKCAVRECGLIQLF</sequence>
<evidence type="ECO:0000256" key="4">
    <source>
        <dbReference type="ARBA" id="ARBA00022741"/>
    </source>
</evidence>
<dbReference type="GO" id="GO:0005524">
    <property type="term" value="F:ATP binding"/>
    <property type="evidence" value="ECO:0007669"/>
    <property type="project" value="UniProtKB-KW"/>
</dbReference>
<dbReference type="PANTHER" id="PTHR11017">
    <property type="entry name" value="LEUCINE-RICH REPEAT-CONTAINING PROTEIN"/>
    <property type="match status" value="1"/>
</dbReference>
<comment type="caution">
    <text evidence="11">The sequence shown here is derived from an EMBL/GenBank/DDBJ whole genome shotgun (WGS) entry which is preliminary data.</text>
</comment>
<keyword evidence="7" id="KW-0067">ATP-binding</keyword>
<dbReference type="Pfam" id="PF23598">
    <property type="entry name" value="LRR_14"/>
    <property type="match status" value="1"/>
</dbReference>
<dbReference type="InterPro" id="IPR011713">
    <property type="entry name" value="Leu-rich_rpt_3"/>
</dbReference>
<dbReference type="EMBL" id="JAEFBK010000013">
    <property type="protein sequence ID" value="KAG7532747.1"/>
    <property type="molecule type" value="Genomic_DNA"/>
</dbReference>
<evidence type="ECO:0000256" key="2">
    <source>
        <dbReference type="ARBA" id="ARBA00022614"/>
    </source>
</evidence>
<evidence type="ECO:0000256" key="1">
    <source>
        <dbReference type="ARBA" id="ARBA00011982"/>
    </source>
</evidence>
<evidence type="ECO:0000256" key="9">
    <source>
        <dbReference type="ARBA" id="ARBA00047304"/>
    </source>
</evidence>
<evidence type="ECO:0000259" key="10">
    <source>
        <dbReference type="PROSITE" id="PS50104"/>
    </source>
</evidence>
<dbReference type="EC" id="3.2.2.6" evidence="1"/>
<keyword evidence="2" id="KW-0433">Leucine-rich repeat</keyword>
<dbReference type="InterPro" id="IPR058192">
    <property type="entry name" value="WHD_ROQ1-like"/>
</dbReference>
<evidence type="ECO:0000256" key="7">
    <source>
        <dbReference type="ARBA" id="ARBA00022840"/>
    </source>
</evidence>
<dbReference type="CDD" id="cd01398">
    <property type="entry name" value="RPI_A"/>
    <property type="match status" value="1"/>
</dbReference>
<dbReference type="GO" id="GO:0043531">
    <property type="term" value="F:ADP binding"/>
    <property type="evidence" value="ECO:0007669"/>
    <property type="project" value="InterPro"/>
</dbReference>
<protein>
    <recommendedName>
        <fullName evidence="1">ADP-ribosyl cyclase/cyclic ADP-ribose hydrolase</fullName>
        <ecNumber evidence="1">3.2.2.6</ecNumber>
    </recommendedName>
</protein>
<accession>A0A8T1XET4</accession>
<dbReference type="FunFam" id="3.40.50.10140:FF:000007">
    <property type="entry name" value="Disease resistance protein (TIR-NBS-LRR class)"/>
    <property type="match status" value="1"/>
</dbReference>
<keyword evidence="3" id="KW-0677">Repeat</keyword>
<dbReference type="PANTHER" id="PTHR11017:SF333">
    <property type="entry name" value="ADP-RIBOSYL CYCLASE_CYCLIC ADP-RIBOSE HYDROLASE-RELATED"/>
    <property type="match status" value="1"/>
</dbReference>
<organism evidence="11 12">
    <name type="scientific">Arabidopsis thaliana x Arabidopsis arenosa</name>
    <dbReference type="NCBI Taxonomy" id="1240361"/>
    <lineage>
        <taxon>Eukaryota</taxon>
        <taxon>Viridiplantae</taxon>
        <taxon>Streptophyta</taxon>
        <taxon>Embryophyta</taxon>
        <taxon>Tracheophyta</taxon>
        <taxon>Spermatophyta</taxon>
        <taxon>Magnoliopsida</taxon>
        <taxon>eudicotyledons</taxon>
        <taxon>Gunneridae</taxon>
        <taxon>Pentapetalae</taxon>
        <taxon>rosids</taxon>
        <taxon>malvids</taxon>
        <taxon>Brassicales</taxon>
        <taxon>Brassicaceae</taxon>
        <taxon>Camelineae</taxon>
        <taxon>Arabidopsis</taxon>
    </lineage>
</organism>
<dbReference type="InterPro" id="IPR045344">
    <property type="entry name" value="C-JID"/>
</dbReference>
<dbReference type="FunFam" id="3.40.50.300:FF:001002">
    <property type="entry name" value="Disease resistance protein (TIR-NBS-LRR class)"/>
    <property type="match status" value="1"/>
</dbReference>
<dbReference type="GO" id="GO:0007165">
    <property type="term" value="P:signal transduction"/>
    <property type="evidence" value="ECO:0007669"/>
    <property type="project" value="InterPro"/>
</dbReference>
<dbReference type="FunFam" id="3.80.10.10:FF:000701">
    <property type="entry name" value="Disease resistance protein (TIR-NBS-LRR class)"/>
    <property type="match status" value="1"/>
</dbReference>
<evidence type="ECO:0000256" key="6">
    <source>
        <dbReference type="ARBA" id="ARBA00022821"/>
    </source>
</evidence>
<evidence type="ECO:0000256" key="3">
    <source>
        <dbReference type="ARBA" id="ARBA00022737"/>
    </source>
</evidence>
<dbReference type="SMART" id="SM00255">
    <property type="entry name" value="TIR"/>
    <property type="match status" value="1"/>
</dbReference>
<comment type="catalytic activity">
    <reaction evidence="9">
        <text>NAD(+) + H2O = ADP-D-ribose + nicotinamide + H(+)</text>
        <dbReference type="Rhea" id="RHEA:16301"/>
        <dbReference type="ChEBI" id="CHEBI:15377"/>
        <dbReference type="ChEBI" id="CHEBI:15378"/>
        <dbReference type="ChEBI" id="CHEBI:17154"/>
        <dbReference type="ChEBI" id="CHEBI:57540"/>
        <dbReference type="ChEBI" id="CHEBI:57967"/>
        <dbReference type="EC" id="3.2.2.6"/>
    </reaction>
    <physiologicalReaction direction="left-to-right" evidence="9">
        <dbReference type="Rhea" id="RHEA:16302"/>
    </physiologicalReaction>
</comment>
<keyword evidence="11" id="KW-0238">DNA-binding</keyword>
<feature type="domain" description="TIR" evidence="10">
    <location>
        <begin position="315"/>
        <end position="479"/>
    </location>
</feature>
<keyword evidence="8" id="KW-0520">NAD</keyword>
<dbReference type="PROSITE" id="PS50104">
    <property type="entry name" value="TIR"/>
    <property type="match status" value="1"/>
</dbReference>
<keyword evidence="5" id="KW-0378">Hydrolase</keyword>
<proteinExistence type="predicted"/>
<dbReference type="InterPro" id="IPR000157">
    <property type="entry name" value="TIR_dom"/>
</dbReference>
<keyword evidence="12" id="KW-1185">Reference proteome</keyword>
<dbReference type="GO" id="GO:0009052">
    <property type="term" value="P:pentose-phosphate shunt, non-oxidative branch"/>
    <property type="evidence" value="ECO:0007669"/>
    <property type="project" value="InterPro"/>
</dbReference>
<dbReference type="Proteomes" id="UP000694240">
    <property type="component" value="Chromosome 13"/>
</dbReference>
<dbReference type="InterPro" id="IPR044974">
    <property type="entry name" value="Disease_R_plants"/>
</dbReference>
<dbReference type="Pfam" id="PF07725">
    <property type="entry name" value="LRR_3"/>
    <property type="match status" value="1"/>
</dbReference>
<gene>
    <name evidence="11" type="ORF">ISN45_Aa08g004050</name>
</gene>
<evidence type="ECO:0000313" key="12">
    <source>
        <dbReference type="Proteomes" id="UP000694240"/>
    </source>
</evidence>
<dbReference type="InterPro" id="IPR055414">
    <property type="entry name" value="LRR_R13L4/SHOC2-like"/>
</dbReference>
<evidence type="ECO:0000256" key="5">
    <source>
        <dbReference type="ARBA" id="ARBA00022801"/>
    </source>
</evidence>
<dbReference type="GO" id="GO:0006952">
    <property type="term" value="P:defense response"/>
    <property type="evidence" value="ECO:0007669"/>
    <property type="project" value="UniProtKB-KW"/>
</dbReference>
<dbReference type="Pfam" id="PF00931">
    <property type="entry name" value="NB-ARC"/>
    <property type="match status" value="1"/>
</dbReference>
<name>A0A8T1XET4_9BRAS</name>
<keyword evidence="6" id="KW-0611">Plant defense</keyword>
<reference evidence="11 12" key="1">
    <citation type="submission" date="2020-12" db="EMBL/GenBank/DDBJ databases">
        <title>Concerted genomic and epigenomic changes stabilize Arabidopsis allopolyploids.</title>
        <authorList>
            <person name="Chen Z."/>
        </authorList>
    </citation>
    <scope>NUCLEOTIDE SEQUENCE [LARGE SCALE GENOMIC DNA]</scope>
    <source>
        <strain evidence="11">Allo738</strain>
        <tissue evidence="11">Leaf</tissue>
    </source>
</reference>
<keyword evidence="4" id="KW-0547">Nucleotide-binding</keyword>